<proteinExistence type="predicted"/>
<dbReference type="InterPro" id="IPR019311">
    <property type="entry name" value="Fy-3"/>
</dbReference>
<dbReference type="PANTHER" id="PTHR16525">
    <property type="entry name" value="PROTEIN C12ORF4"/>
    <property type="match status" value="1"/>
</dbReference>
<evidence type="ECO:0000313" key="2">
    <source>
        <dbReference type="Proteomes" id="UP000770661"/>
    </source>
</evidence>
<sequence>MYSARRRKSSSLFASTCRNDCQLVGSGVLARTQSALSSSSAFPCALLETVLDEMTMSWCQKRAELVYKCIKGFMMEMSSWGGAEMKNMQFLVPKGISEELFQHLASMLPNIFRVSNPLVVKSS</sequence>
<dbReference type="Pfam" id="PF10154">
    <property type="entry name" value="Fy-3"/>
    <property type="match status" value="1"/>
</dbReference>
<name>A0A8J5D3F3_CHIOP</name>
<protein>
    <submittedName>
        <fullName evidence="1">Protein C12orf4</fullName>
    </submittedName>
</protein>
<gene>
    <name evidence="1" type="primary">CL004_1</name>
    <name evidence="1" type="ORF">GWK47_028660</name>
</gene>
<dbReference type="GO" id="GO:0005737">
    <property type="term" value="C:cytoplasm"/>
    <property type="evidence" value="ECO:0007669"/>
    <property type="project" value="TreeGrafter"/>
</dbReference>
<evidence type="ECO:0000313" key="1">
    <source>
        <dbReference type="EMBL" id="KAG0730246.1"/>
    </source>
</evidence>
<organism evidence="1 2">
    <name type="scientific">Chionoecetes opilio</name>
    <name type="common">Atlantic snow crab</name>
    <name type="synonym">Cancer opilio</name>
    <dbReference type="NCBI Taxonomy" id="41210"/>
    <lineage>
        <taxon>Eukaryota</taxon>
        <taxon>Metazoa</taxon>
        <taxon>Ecdysozoa</taxon>
        <taxon>Arthropoda</taxon>
        <taxon>Crustacea</taxon>
        <taxon>Multicrustacea</taxon>
        <taxon>Malacostraca</taxon>
        <taxon>Eumalacostraca</taxon>
        <taxon>Eucarida</taxon>
        <taxon>Decapoda</taxon>
        <taxon>Pleocyemata</taxon>
        <taxon>Brachyura</taxon>
        <taxon>Eubrachyura</taxon>
        <taxon>Majoidea</taxon>
        <taxon>Majidae</taxon>
        <taxon>Chionoecetes</taxon>
    </lineage>
</organism>
<reference evidence="1" key="1">
    <citation type="submission" date="2020-07" db="EMBL/GenBank/DDBJ databases">
        <title>The High-quality genome of the commercially important snow crab, Chionoecetes opilio.</title>
        <authorList>
            <person name="Jeong J.-H."/>
            <person name="Ryu S."/>
        </authorList>
    </citation>
    <scope>NUCLEOTIDE SEQUENCE</scope>
    <source>
        <strain evidence="1">MADBK_172401_WGS</strain>
        <tissue evidence="1">Digestive gland</tissue>
    </source>
</reference>
<keyword evidence="2" id="KW-1185">Reference proteome</keyword>
<dbReference type="AlphaFoldDB" id="A0A8J5D3F3"/>
<dbReference type="PANTHER" id="PTHR16525:SF0">
    <property type="entry name" value="PROTEIN C12ORF4"/>
    <property type="match status" value="1"/>
</dbReference>
<accession>A0A8J5D3F3</accession>
<dbReference type="EMBL" id="JACEEZ010000354">
    <property type="protein sequence ID" value="KAG0730246.1"/>
    <property type="molecule type" value="Genomic_DNA"/>
</dbReference>
<dbReference type="Proteomes" id="UP000770661">
    <property type="component" value="Unassembled WGS sequence"/>
</dbReference>
<comment type="caution">
    <text evidence="1">The sequence shown here is derived from an EMBL/GenBank/DDBJ whole genome shotgun (WGS) entry which is preliminary data.</text>
</comment>
<dbReference type="OrthoDB" id="415359at2759"/>